<dbReference type="EMBL" id="MOOB01000103">
    <property type="protein sequence ID" value="OQE71587.1"/>
    <property type="molecule type" value="Genomic_DNA"/>
</dbReference>
<evidence type="ECO:0000313" key="3">
    <source>
        <dbReference type="Proteomes" id="UP000191691"/>
    </source>
</evidence>
<reference evidence="3" key="1">
    <citation type="journal article" date="2017" name="Nat. Microbiol.">
        <title>Global analysis of biosynthetic gene clusters reveals vast potential of secondary metabolite production in Penicillium species.</title>
        <authorList>
            <person name="Nielsen J.C."/>
            <person name="Grijseels S."/>
            <person name="Prigent S."/>
            <person name="Ji B."/>
            <person name="Dainat J."/>
            <person name="Nielsen K.F."/>
            <person name="Frisvad J.C."/>
            <person name="Workman M."/>
            <person name="Nielsen J."/>
        </authorList>
    </citation>
    <scope>NUCLEOTIDE SEQUENCE [LARGE SCALE GENOMIC DNA]</scope>
    <source>
        <strain evidence="3">IBT 13039</strain>
    </source>
</reference>
<evidence type="ECO:0000313" key="2">
    <source>
        <dbReference type="EMBL" id="OQE71587.1"/>
    </source>
</evidence>
<proteinExistence type="predicted"/>
<feature type="non-terminal residue" evidence="2">
    <location>
        <position position="1"/>
    </location>
</feature>
<protein>
    <submittedName>
        <fullName evidence="2">Uncharacterized protein</fullName>
    </submittedName>
</protein>
<keyword evidence="1" id="KW-0732">Signal</keyword>
<accession>A0A1V6X8Z6</accession>
<gene>
    <name evidence="2" type="ORF">PENNAL_c0103G02901</name>
</gene>
<feature type="chain" id="PRO_5013003390" evidence="1">
    <location>
        <begin position="25"/>
        <end position="49"/>
    </location>
</feature>
<feature type="signal peptide" evidence="1">
    <location>
        <begin position="1"/>
        <end position="24"/>
    </location>
</feature>
<organism evidence="2 3">
    <name type="scientific">Penicillium nalgiovense</name>
    <dbReference type="NCBI Taxonomy" id="60175"/>
    <lineage>
        <taxon>Eukaryota</taxon>
        <taxon>Fungi</taxon>
        <taxon>Dikarya</taxon>
        <taxon>Ascomycota</taxon>
        <taxon>Pezizomycotina</taxon>
        <taxon>Eurotiomycetes</taxon>
        <taxon>Eurotiomycetidae</taxon>
        <taxon>Eurotiales</taxon>
        <taxon>Aspergillaceae</taxon>
        <taxon>Penicillium</taxon>
    </lineage>
</organism>
<sequence>NNAAMPLALIILTFTLLTGSTVEAITTAHIPTPTRIGPTIPAEGSGNVL</sequence>
<name>A0A1V6X8Z6_PENNA</name>
<keyword evidence="3" id="KW-1185">Reference proteome</keyword>
<comment type="caution">
    <text evidence="2">The sequence shown here is derived from an EMBL/GenBank/DDBJ whole genome shotgun (WGS) entry which is preliminary data.</text>
</comment>
<dbReference type="AlphaFoldDB" id="A0A1V6X8Z6"/>
<evidence type="ECO:0000256" key="1">
    <source>
        <dbReference type="SAM" id="SignalP"/>
    </source>
</evidence>
<feature type="non-terminal residue" evidence="2">
    <location>
        <position position="49"/>
    </location>
</feature>
<dbReference type="Proteomes" id="UP000191691">
    <property type="component" value="Unassembled WGS sequence"/>
</dbReference>